<dbReference type="PANTHER" id="PTHR33387">
    <property type="entry name" value="RMLC-LIKE JELLY ROLL FOLD PROTEIN"/>
    <property type="match status" value="1"/>
</dbReference>
<dbReference type="SUPFAM" id="SSF51182">
    <property type="entry name" value="RmlC-like cupins"/>
    <property type="match status" value="1"/>
</dbReference>
<evidence type="ECO:0000313" key="2">
    <source>
        <dbReference type="EMBL" id="KAA5612392.1"/>
    </source>
</evidence>
<sequence>MDLRDPTLPAAAVIRELGLLPHPEGGHYRETWRDTPPDGSRGAGTAILFLLAAGERSHWHRVDADELWIWQAGAPLALRLSADAMAVTHHALGPEPRRGQSLQQVAPRGVWQAASSLGGWTLVTCTVSPAFRFEGFELAPPGWQPGQAVQDR</sequence>
<protein>
    <submittedName>
        <fullName evidence="2">Cupin domain-containing protein</fullName>
    </submittedName>
</protein>
<proteinExistence type="predicted"/>
<feature type="domain" description="DUF985" evidence="1">
    <location>
        <begin position="12"/>
        <end position="139"/>
    </location>
</feature>
<dbReference type="AlphaFoldDB" id="A0A5M6IVT5"/>
<accession>A0A5M6IVT5</accession>
<name>A0A5M6IVT5_9PROT</name>
<gene>
    <name evidence="2" type="ORF">F1189_09445</name>
</gene>
<dbReference type="Pfam" id="PF06172">
    <property type="entry name" value="Cupin_5"/>
    <property type="match status" value="1"/>
</dbReference>
<dbReference type="InterPro" id="IPR011051">
    <property type="entry name" value="RmlC_Cupin_sf"/>
</dbReference>
<dbReference type="OrthoDB" id="9798288at2"/>
<keyword evidence="3" id="KW-1185">Reference proteome</keyword>
<dbReference type="InterPro" id="IPR039935">
    <property type="entry name" value="YML079W-like"/>
</dbReference>
<dbReference type="InterPro" id="IPR009327">
    <property type="entry name" value="Cupin_DUF985"/>
</dbReference>
<dbReference type="Proteomes" id="UP000325255">
    <property type="component" value="Unassembled WGS sequence"/>
</dbReference>
<comment type="caution">
    <text evidence="2">The sequence shown here is derived from an EMBL/GenBank/DDBJ whole genome shotgun (WGS) entry which is preliminary data.</text>
</comment>
<dbReference type="PANTHER" id="PTHR33387:SF3">
    <property type="entry name" value="DUF985 DOMAIN-CONTAINING PROTEIN"/>
    <property type="match status" value="1"/>
</dbReference>
<dbReference type="RefSeq" id="WP_150040491.1">
    <property type="nucleotide sequence ID" value="NZ_OW485601.1"/>
</dbReference>
<dbReference type="Gene3D" id="2.60.120.10">
    <property type="entry name" value="Jelly Rolls"/>
    <property type="match status" value="1"/>
</dbReference>
<dbReference type="CDD" id="cd06121">
    <property type="entry name" value="cupin_YML079wp"/>
    <property type="match status" value="1"/>
</dbReference>
<dbReference type="InterPro" id="IPR014710">
    <property type="entry name" value="RmlC-like_jellyroll"/>
</dbReference>
<organism evidence="2 3">
    <name type="scientific">Rhodovastum atsumiense</name>
    <dbReference type="NCBI Taxonomy" id="504468"/>
    <lineage>
        <taxon>Bacteria</taxon>
        <taxon>Pseudomonadati</taxon>
        <taxon>Pseudomonadota</taxon>
        <taxon>Alphaproteobacteria</taxon>
        <taxon>Acetobacterales</taxon>
        <taxon>Acetobacteraceae</taxon>
        <taxon>Rhodovastum</taxon>
    </lineage>
</organism>
<evidence type="ECO:0000259" key="1">
    <source>
        <dbReference type="Pfam" id="PF06172"/>
    </source>
</evidence>
<reference evidence="2 3" key="1">
    <citation type="submission" date="2019-09" db="EMBL/GenBank/DDBJ databases">
        <title>Genome sequence of Rhodovastum atsumiense, a diverse member of the Acetobacteraceae family of non-sulfur purple photosynthetic bacteria.</title>
        <authorList>
            <person name="Meyer T."/>
            <person name="Kyndt J."/>
        </authorList>
    </citation>
    <scope>NUCLEOTIDE SEQUENCE [LARGE SCALE GENOMIC DNA]</scope>
    <source>
        <strain evidence="2 3">DSM 21279</strain>
    </source>
</reference>
<dbReference type="EMBL" id="VWPK01000012">
    <property type="protein sequence ID" value="KAA5612392.1"/>
    <property type="molecule type" value="Genomic_DNA"/>
</dbReference>
<evidence type="ECO:0000313" key="3">
    <source>
        <dbReference type="Proteomes" id="UP000325255"/>
    </source>
</evidence>